<keyword evidence="3" id="KW-1185">Reference proteome</keyword>
<protein>
    <submittedName>
        <fullName evidence="2">Uncharacterized protein</fullName>
    </submittedName>
</protein>
<evidence type="ECO:0000313" key="3">
    <source>
        <dbReference type="Proteomes" id="UP000076871"/>
    </source>
</evidence>
<feature type="compositionally biased region" description="Basic and acidic residues" evidence="1">
    <location>
        <begin position="1"/>
        <end position="11"/>
    </location>
</feature>
<proteinExistence type="predicted"/>
<organism evidence="2 3">
    <name type="scientific">Laetiporus sulphureus 93-53</name>
    <dbReference type="NCBI Taxonomy" id="1314785"/>
    <lineage>
        <taxon>Eukaryota</taxon>
        <taxon>Fungi</taxon>
        <taxon>Dikarya</taxon>
        <taxon>Basidiomycota</taxon>
        <taxon>Agaricomycotina</taxon>
        <taxon>Agaricomycetes</taxon>
        <taxon>Polyporales</taxon>
        <taxon>Laetiporus</taxon>
    </lineage>
</organism>
<dbReference type="AlphaFoldDB" id="A0A165EQP1"/>
<accession>A0A165EQP1</accession>
<evidence type="ECO:0000313" key="2">
    <source>
        <dbReference type="EMBL" id="KZT07563.1"/>
    </source>
</evidence>
<dbReference type="EMBL" id="KV427619">
    <property type="protein sequence ID" value="KZT07563.1"/>
    <property type="molecule type" value="Genomic_DNA"/>
</dbReference>
<dbReference type="RefSeq" id="XP_040765303.1">
    <property type="nucleotide sequence ID" value="XM_040912462.1"/>
</dbReference>
<sequence>MAERRQADHTHCGCSTSRRTSTPHYPSPHPTQEATFIQSLSRSEEPSPTPQGCEPSLAVERLSSEQADLVNARVRRTLQQVFSLDCLSGTLVSRPWTSGDTSNSFARLCSSMVSGAYFIFDLENLAGHISGSWLRTIDVVASHLNGDRGIQECTV</sequence>
<dbReference type="Proteomes" id="UP000076871">
    <property type="component" value="Unassembled WGS sequence"/>
</dbReference>
<evidence type="ECO:0000256" key="1">
    <source>
        <dbReference type="SAM" id="MobiDB-lite"/>
    </source>
</evidence>
<dbReference type="GeneID" id="63829490"/>
<gene>
    <name evidence="2" type="ORF">LAESUDRAFT_758562</name>
</gene>
<reference evidence="2 3" key="1">
    <citation type="journal article" date="2016" name="Mol. Biol. Evol.">
        <title>Comparative Genomics of Early-Diverging Mushroom-Forming Fungi Provides Insights into the Origins of Lignocellulose Decay Capabilities.</title>
        <authorList>
            <person name="Nagy L.G."/>
            <person name="Riley R."/>
            <person name="Tritt A."/>
            <person name="Adam C."/>
            <person name="Daum C."/>
            <person name="Floudas D."/>
            <person name="Sun H."/>
            <person name="Yadav J.S."/>
            <person name="Pangilinan J."/>
            <person name="Larsson K.H."/>
            <person name="Matsuura K."/>
            <person name="Barry K."/>
            <person name="Labutti K."/>
            <person name="Kuo R."/>
            <person name="Ohm R.A."/>
            <person name="Bhattacharya S.S."/>
            <person name="Shirouzu T."/>
            <person name="Yoshinaga Y."/>
            <person name="Martin F.M."/>
            <person name="Grigoriev I.V."/>
            <person name="Hibbett D.S."/>
        </authorList>
    </citation>
    <scope>NUCLEOTIDE SEQUENCE [LARGE SCALE GENOMIC DNA]</scope>
    <source>
        <strain evidence="2 3">93-53</strain>
    </source>
</reference>
<name>A0A165EQP1_9APHY</name>
<dbReference type="InParanoid" id="A0A165EQP1"/>
<feature type="region of interest" description="Disordered" evidence="1">
    <location>
        <begin position="1"/>
        <end position="34"/>
    </location>
</feature>